<evidence type="ECO:0000313" key="12">
    <source>
        <dbReference type="EMBL" id="RXM36633.1"/>
    </source>
</evidence>
<evidence type="ECO:0000313" key="13">
    <source>
        <dbReference type="Proteomes" id="UP000289886"/>
    </source>
</evidence>
<dbReference type="Proteomes" id="UP000289886">
    <property type="component" value="Unassembled WGS sequence"/>
</dbReference>
<dbReference type="PANTHER" id="PTHR31219:SF2">
    <property type="entry name" value="RNA LIGASE 1"/>
    <property type="match status" value="1"/>
</dbReference>
<evidence type="ECO:0000256" key="9">
    <source>
        <dbReference type="ARBA" id="ARBA00035168"/>
    </source>
</evidence>
<accession>A0A444UNA3</accession>
<dbReference type="InterPro" id="IPR041211">
    <property type="entry name" value="RLIG1"/>
</dbReference>
<dbReference type="PANTHER" id="PTHR31219">
    <property type="entry name" value="CHROMOSOME 28 C12ORF29 HOMOLOG"/>
    <property type="match status" value="1"/>
</dbReference>
<reference evidence="12 13" key="1">
    <citation type="submission" date="2019-01" db="EMBL/GenBank/DDBJ databases">
        <title>Draft Genome and Complete Hox-Cluster Characterization of the Sterlet Sturgeon (Acipenser ruthenus).</title>
        <authorList>
            <person name="Wei Q."/>
        </authorList>
    </citation>
    <scope>NUCLEOTIDE SEQUENCE [LARGE SCALE GENOMIC DNA]</scope>
    <source>
        <strain evidence="12">WHYD16114868_AA</strain>
        <tissue evidence="12">Blood</tissue>
    </source>
</reference>
<name>A0A444UNA3_ACIRT</name>
<dbReference type="EMBL" id="SCEB01214200">
    <property type="protein sequence ID" value="RXM36633.1"/>
    <property type="molecule type" value="Genomic_DNA"/>
</dbReference>
<dbReference type="GO" id="GO:0005524">
    <property type="term" value="F:ATP binding"/>
    <property type="evidence" value="ECO:0007669"/>
    <property type="project" value="UniProtKB-KW"/>
</dbReference>
<comment type="caution">
    <text evidence="12">The sequence shown here is derived from an EMBL/GenBank/DDBJ whole genome shotgun (WGS) entry which is preliminary data.</text>
</comment>
<comment type="cofactor">
    <cofactor evidence="1">
        <name>Mn(2+)</name>
        <dbReference type="ChEBI" id="CHEBI:29035"/>
    </cofactor>
</comment>
<organism evidence="12 13">
    <name type="scientific">Acipenser ruthenus</name>
    <name type="common">Sterlet sturgeon</name>
    <dbReference type="NCBI Taxonomy" id="7906"/>
    <lineage>
        <taxon>Eukaryota</taxon>
        <taxon>Metazoa</taxon>
        <taxon>Chordata</taxon>
        <taxon>Craniata</taxon>
        <taxon>Vertebrata</taxon>
        <taxon>Euteleostomi</taxon>
        <taxon>Actinopterygii</taxon>
        <taxon>Chondrostei</taxon>
        <taxon>Acipenseriformes</taxon>
        <taxon>Acipenseridae</taxon>
        <taxon>Acipenser</taxon>
    </lineage>
</organism>
<comment type="cofactor">
    <cofactor evidence="2">
        <name>Mg(2+)</name>
        <dbReference type="ChEBI" id="CHEBI:18420"/>
    </cofactor>
</comment>
<keyword evidence="13" id="KW-1185">Reference proteome</keyword>
<evidence type="ECO:0000256" key="7">
    <source>
        <dbReference type="ARBA" id="ARBA00022840"/>
    </source>
</evidence>
<dbReference type="GO" id="GO:0000302">
    <property type="term" value="P:response to reactive oxygen species"/>
    <property type="evidence" value="ECO:0007669"/>
    <property type="project" value="InterPro"/>
</dbReference>
<dbReference type="EC" id="6.5.1.3" evidence="3"/>
<dbReference type="Pfam" id="PF17720">
    <property type="entry name" value="RLIG1"/>
    <property type="match status" value="1"/>
</dbReference>
<evidence type="ECO:0000256" key="8">
    <source>
        <dbReference type="ARBA" id="ARBA00034038"/>
    </source>
</evidence>
<evidence type="ECO:0000256" key="1">
    <source>
        <dbReference type="ARBA" id="ARBA00001936"/>
    </source>
</evidence>
<evidence type="ECO:0000256" key="3">
    <source>
        <dbReference type="ARBA" id="ARBA00012724"/>
    </source>
</evidence>
<keyword evidence="7" id="KW-0067">ATP-binding</keyword>
<evidence type="ECO:0000256" key="5">
    <source>
        <dbReference type="ARBA" id="ARBA00022741"/>
    </source>
</evidence>
<evidence type="ECO:0000256" key="2">
    <source>
        <dbReference type="ARBA" id="ARBA00001946"/>
    </source>
</evidence>
<keyword evidence="6" id="KW-0692">RNA repair</keyword>
<comment type="catalytic activity">
    <reaction evidence="8">
        <text>ATP + (ribonucleotide)n-3'-hydroxyl + 5'-phospho-(ribonucleotide)m = (ribonucleotide)n+m + AMP + diphosphate.</text>
        <dbReference type="EC" id="6.5.1.3"/>
    </reaction>
</comment>
<keyword evidence="4" id="KW-0436">Ligase</keyword>
<evidence type="ECO:0000256" key="11">
    <source>
        <dbReference type="ARBA" id="ARBA00045151"/>
    </source>
</evidence>
<evidence type="ECO:0000256" key="6">
    <source>
        <dbReference type="ARBA" id="ARBA00022800"/>
    </source>
</evidence>
<keyword evidence="5" id="KW-0547">Nucleotide-binding</keyword>
<evidence type="ECO:0000256" key="10">
    <source>
        <dbReference type="ARBA" id="ARBA00035432"/>
    </source>
</evidence>
<dbReference type="GO" id="GO:0042245">
    <property type="term" value="P:RNA repair"/>
    <property type="evidence" value="ECO:0007669"/>
    <property type="project" value="UniProtKB-KW"/>
</dbReference>
<protein>
    <recommendedName>
        <fullName evidence="9">RNA ligase 1</fullName>
        <ecNumber evidence="3">6.5.1.3</ecNumber>
    </recommendedName>
    <alternativeName>
        <fullName evidence="10">RNA ligase</fullName>
    </alternativeName>
</protein>
<proteinExistence type="predicted"/>
<evidence type="ECO:0000256" key="4">
    <source>
        <dbReference type="ARBA" id="ARBA00022598"/>
    </source>
</evidence>
<comment type="function">
    <text evidence="11">Functions as an RNA ligase, in vitro. The ligation reaction entails three nucleotidyl transfer steps. In the first step, the RNA ligase reacts with ATP in the absence of nucleic acid to form a covalent ligase-AMP intermediate and release pyrophosphate. In step 2, the ligase-AMP binds to the nucleic acid and transfers the adenylate to the 5'-PO4 terminus to form an adenylylated intermediate. In step 3, the RNA ligase directs the attack of the 3'-OH on the 5'-phosphoanhydride linkage, resulting in a repaired 3'-5' phosphodiester and release of AMP. Exhibits selectivity for single-stranded RNA substrates and may not have nick-sealing activity on double-stranded DNA-RNA hybrids. May play a role in maintaining RNA integrity under stress conditions, for example in response to reactive oxygen species (ROS).</text>
</comment>
<gene>
    <name evidence="12" type="ORF">EOD39_3421</name>
</gene>
<dbReference type="GO" id="GO:0003972">
    <property type="term" value="F:RNA ligase (ATP) activity"/>
    <property type="evidence" value="ECO:0007669"/>
    <property type="project" value="UniProtKB-EC"/>
</dbReference>
<dbReference type="AlphaFoldDB" id="A0A444UNA3"/>
<sequence length="324" mass="37132">MRRLGSVQQKISCVFLTEVKNEPSTKREYQKFRVLATETLNPKVLESDIQSAVPTEKLDGTCCYVSAYKGKPYLWARLDKKPNKQTEKRFKTFQHSTKGSEAFVWNVKEDFRSVPESWIFAHGVTQCNGYPQPDENGHIPGWVPVENDNKQYCWHSSVVNYEIGAALVLRPHTEHQELLEITTVPLHELLEQTLELIGTNINANPYGLGSKKQPIHLLVSHGVLEIQSAPAVNYQQLLGWFQGCEEGKVEGIVWHCSDGTLIKLHRHHLGLRWPVEDPFLNSRPVLVNVDVTQYECDFIPKSLFTTFSEFNGRQFDHLKDICFE</sequence>